<gene>
    <name evidence="10" type="ORF">K443DRAFT_672235</name>
</gene>
<dbReference type="OrthoDB" id="10255013at2759"/>
<evidence type="ECO:0000313" key="11">
    <source>
        <dbReference type="Proteomes" id="UP000054477"/>
    </source>
</evidence>
<accession>A0A0C9YE35</accession>
<dbReference type="Pfam" id="PF00804">
    <property type="entry name" value="Syntaxin"/>
    <property type="match status" value="1"/>
</dbReference>
<evidence type="ECO:0000256" key="8">
    <source>
        <dbReference type="SAM" id="Phobius"/>
    </source>
</evidence>
<feature type="transmembrane region" description="Helical" evidence="8">
    <location>
        <begin position="260"/>
        <end position="281"/>
    </location>
</feature>
<feature type="compositionally biased region" description="Polar residues" evidence="7">
    <location>
        <begin position="14"/>
        <end position="29"/>
    </location>
</feature>
<evidence type="ECO:0000256" key="1">
    <source>
        <dbReference type="ARBA" id="ARBA00004211"/>
    </source>
</evidence>
<feature type="domain" description="T-SNARE coiled-coil homology" evidence="9">
    <location>
        <begin position="186"/>
        <end position="248"/>
    </location>
</feature>
<keyword evidence="11" id="KW-1185">Reference proteome</keyword>
<keyword evidence="4 8" id="KW-1133">Transmembrane helix</keyword>
<comment type="similarity">
    <text evidence="2">Belongs to the syntaxin family.</text>
</comment>
<keyword evidence="6" id="KW-0175">Coiled coil</keyword>
<protein>
    <recommendedName>
        <fullName evidence="9">t-SNARE coiled-coil homology domain-containing protein</fullName>
    </recommendedName>
</protein>
<reference evidence="11" key="2">
    <citation type="submission" date="2015-01" db="EMBL/GenBank/DDBJ databases">
        <title>Evolutionary Origins and Diversification of the Mycorrhizal Mutualists.</title>
        <authorList>
            <consortium name="DOE Joint Genome Institute"/>
            <consortium name="Mycorrhizal Genomics Consortium"/>
            <person name="Kohler A."/>
            <person name="Kuo A."/>
            <person name="Nagy L.G."/>
            <person name="Floudas D."/>
            <person name="Copeland A."/>
            <person name="Barry K.W."/>
            <person name="Cichocki N."/>
            <person name="Veneault-Fourrey C."/>
            <person name="LaButti K."/>
            <person name="Lindquist E.A."/>
            <person name="Lipzen A."/>
            <person name="Lundell T."/>
            <person name="Morin E."/>
            <person name="Murat C."/>
            <person name="Riley R."/>
            <person name="Ohm R."/>
            <person name="Sun H."/>
            <person name="Tunlid A."/>
            <person name="Henrissat B."/>
            <person name="Grigoriev I.V."/>
            <person name="Hibbett D.S."/>
            <person name="Martin F."/>
        </authorList>
    </citation>
    <scope>NUCLEOTIDE SEQUENCE [LARGE SCALE GENOMIC DNA]</scope>
    <source>
        <strain evidence="11">LaAM-08-1</strain>
    </source>
</reference>
<dbReference type="PANTHER" id="PTHR19957">
    <property type="entry name" value="SYNTAXIN"/>
    <property type="match status" value="1"/>
</dbReference>
<reference evidence="10 11" key="1">
    <citation type="submission" date="2014-04" db="EMBL/GenBank/DDBJ databases">
        <authorList>
            <consortium name="DOE Joint Genome Institute"/>
            <person name="Kuo A."/>
            <person name="Kohler A."/>
            <person name="Nagy L.G."/>
            <person name="Floudas D."/>
            <person name="Copeland A."/>
            <person name="Barry K.W."/>
            <person name="Cichocki N."/>
            <person name="Veneault-Fourrey C."/>
            <person name="LaButti K."/>
            <person name="Lindquist E.A."/>
            <person name="Lipzen A."/>
            <person name="Lundell T."/>
            <person name="Morin E."/>
            <person name="Murat C."/>
            <person name="Sun H."/>
            <person name="Tunlid A."/>
            <person name="Henrissat B."/>
            <person name="Grigoriev I.V."/>
            <person name="Hibbett D.S."/>
            <person name="Martin F."/>
            <person name="Nordberg H.P."/>
            <person name="Cantor M.N."/>
            <person name="Hua S.X."/>
        </authorList>
    </citation>
    <scope>NUCLEOTIDE SEQUENCE [LARGE SCALE GENOMIC DNA]</scope>
    <source>
        <strain evidence="10 11">LaAM-08-1</strain>
    </source>
</reference>
<evidence type="ECO:0000256" key="5">
    <source>
        <dbReference type="ARBA" id="ARBA00023136"/>
    </source>
</evidence>
<dbReference type="InterPro" id="IPR045242">
    <property type="entry name" value="Syntaxin"/>
</dbReference>
<dbReference type="GO" id="GO:0012505">
    <property type="term" value="C:endomembrane system"/>
    <property type="evidence" value="ECO:0007669"/>
    <property type="project" value="TreeGrafter"/>
</dbReference>
<evidence type="ECO:0000313" key="10">
    <source>
        <dbReference type="EMBL" id="KIK08707.1"/>
    </source>
</evidence>
<dbReference type="PROSITE" id="PS50192">
    <property type="entry name" value="T_SNARE"/>
    <property type="match status" value="1"/>
</dbReference>
<dbReference type="CDD" id="cd15849">
    <property type="entry name" value="SNARE_Sso1"/>
    <property type="match status" value="1"/>
</dbReference>
<dbReference type="GO" id="GO:0005484">
    <property type="term" value="F:SNAP receptor activity"/>
    <property type="evidence" value="ECO:0007669"/>
    <property type="project" value="TreeGrafter"/>
</dbReference>
<name>A0A0C9YE35_9AGAR</name>
<dbReference type="GO" id="GO:0006906">
    <property type="term" value="P:vesicle fusion"/>
    <property type="evidence" value="ECO:0007669"/>
    <property type="project" value="TreeGrafter"/>
</dbReference>
<dbReference type="GO" id="GO:0006886">
    <property type="term" value="P:intracellular protein transport"/>
    <property type="evidence" value="ECO:0007669"/>
    <property type="project" value="TreeGrafter"/>
</dbReference>
<dbReference type="InterPro" id="IPR010989">
    <property type="entry name" value="SNARE"/>
</dbReference>
<feature type="coiled-coil region" evidence="6">
    <location>
        <begin position="68"/>
        <end position="99"/>
    </location>
</feature>
<feature type="region of interest" description="Disordered" evidence="7">
    <location>
        <begin position="1"/>
        <end position="29"/>
    </location>
</feature>
<evidence type="ECO:0000256" key="2">
    <source>
        <dbReference type="ARBA" id="ARBA00009063"/>
    </source>
</evidence>
<dbReference type="STRING" id="1095629.A0A0C9YE35"/>
<dbReference type="SMART" id="SM00397">
    <property type="entry name" value="t_SNARE"/>
    <property type="match status" value="1"/>
</dbReference>
<dbReference type="PANTHER" id="PTHR19957:SF307">
    <property type="entry name" value="PROTEIN SSO1-RELATED"/>
    <property type="match status" value="1"/>
</dbReference>
<organism evidence="10 11">
    <name type="scientific">Laccaria amethystina LaAM-08-1</name>
    <dbReference type="NCBI Taxonomy" id="1095629"/>
    <lineage>
        <taxon>Eukaryota</taxon>
        <taxon>Fungi</taxon>
        <taxon>Dikarya</taxon>
        <taxon>Basidiomycota</taxon>
        <taxon>Agaricomycotina</taxon>
        <taxon>Agaricomycetes</taxon>
        <taxon>Agaricomycetidae</taxon>
        <taxon>Agaricales</taxon>
        <taxon>Agaricineae</taxon>
        <taxon>Hydnangiaceae</taxon>
        <taxon>Laccaria</taxon>
    </lineage>
</organism>
<evidence type="ECO:0000256" key="4">
    <source>
        <dbReference type="ARBA" id="ARBA00022989"/>
    </source>
</evidence>
<dbReference type="EMBL" id="KN838541">
    <property type="protein sequence ID" value="KIK08707.1"/>
    <property type="molecule type" value="Genomic_DNA"/>
</dbReference>
<proteinExistence type="inferred from homology"/>
<dbReference type="Pfam" id="PF05739">
    <property type="entry name" value="SNARE"/>
    <property type="match status" value="1"/>
</dbReference>
<evidence type="ECO:0000259" key="9">
    <source>
        <dbReference type="PROSITE" id="PS50192"/>
    </source>
</evidence>
<dbReference type="AlphaFoldDB" id="A0A0C9YE35"/>
<sequence>MSRDRLAASRAHRSQTMEMSNLVSTSPAGGSSSLFLSEVANIQDGIRHYNENVSRISVLRSQLLNEPNAEGSEQLDSLAEENRNLSQDLKGRIQRLAQQPQGQDAELRRNQIALLQSKFMEAIQNYQLIEKENRAKSRQRVERQLKIVKPDATPEEVAAAFEGGDEQIFAQALTTSTRYGESRAAYREVQGRQEDLRKMEQTLAELAQLFIDMGTLIEQQEAVITAVEDTARDVEGNTEKALQHTSEATDHARSYRKGRWICFFISLFVVCVLALVLGLVFGTKK</sequence>
<dbReference type="InterPro" id="IPR006011">
    <property type="entry name" value="Syntaxin_N"/>
</dbReference>
<dbReference type="SMART" id="SM00503">
    <property type="entry name" value="SynN"/>
    <property type="match status" value="1"/>
</dbReference>
<keyword evidence="3 8" id="KW-0812">Transmembrane</keyword>
<dbReference type="GO" id="GO:0006887">
    <property type="term" value="P:exocytosis"/>
    <property type="evidence" value="ECO:0007669"/>
    <property type="project" value="TreeGrafter"/>
</dbReference>
<dbReference type="GO" id="GO:0031201">
    <property type="term" value="C:SNARE complex"/>
    <property type="evidence" value="ECO:0007669"/>
    <property type="project" value="TreeGrafter"/>
</dbReference>
<evidence type="ECO:0000256" key="3">
    <source>
        <dbReference type="ARBA" id="ARBA00022692"/>
    </source>
</evidence>
<dbReference type="HOGENOM" id="CLU_042423_0_1_1"/>
<dbReference type="GO" id="GO:0048278">
    <property type="term" value="P:vesicle docking"/>
    <property type="evidence" value="ECO:0007669"/>
    <property type="project" value="TreeGrafter"/>
</dbReference>
<comment type="subcellular location">
    <subcellularLocation>
        <location evidence="1">Membrane</location>
        <topology evidence="1">Single-pass type IV membrane protein</topology>
    </subcellularLocation>
</comment>
<dbReference type="Proteomes" id="UP000054477">
    <property type="component" value="Unassembled WGS sequence"/>
</dbReference>
<dbReference type="InterPro" id="IPR000727">
    <property type="entry name" value="T_SNARE_dom"/>
</dbReference>
<dbReference type="SUPFAM" id="SSF47661">
    <property type="entry name" value="t-snare proteins"/>
    <property type="match status" value="1"/>
</dbReference>
<keyword evidence="5 8" id="KW-0472">Membrane</keyword>
<dbReference type="GO" id="GO:0000149">
    <property type="term" value="F:SNARE binding"/>
    <property type="evidence" value="ECO:0007669"/>
    <property type="project" value="TreeGrafter"/>
</dbReference>
<evidence type="ECO:0000256" key="6">
    <source>
        <dbReference type="SAM" id="Coils"/>
    </source>
</evidence>
<evidence type="ECO:0000256" key="7">
    <source>
        <dbReference type="SAM" id="MobiDB-lite"/>
    </source>
</evidence>
<dbReference type="Gene3D" id="1.20.58.70">
    <property type="match status" value="1"/>
</dbReference>
<dbReference type="GO" id="GO:0005886">
    <property type="term" value="C:plasma membrane"/>
    <property type="evidence" value="ECO:0007669"/>
    <property type="project" value="TreeGrafter"/>
</dbReference>